<reference evidence="2 3" key="1">
    <citation type="submission" date="2023-05" db="EMBL/GenBank/DDBJ databases">
        <title>B98-5 Cell Line De Novo Hybrid Assembly: An Optical Mapping Approach.</title>
        <authorList>
            <person name="Kananen K."/>
            <person name="Auerbach J.A."/>
            <person name="Kautto E."/>
            <person name="Blachly J.S."/>
        </authorList>
    </citation>
    <scope>NUCLEOTIDE SEQUENCE [LARGE SCALE GENOMIC DNA]</scope>
    <source>
        <strain evidence="2">B95-8</strain>
        <tissue evidence="2">Cell line</tissue>
    </source>
</reference>
<evidence type="ECO:0000256" key="1">
    <source>
        <dbReference type="SAM" id="MobiDB-lite"/>
    </source>
</evidence>
<feature type="region of interest" description="Disordered" evidence="1">
    <location>
        <begin position="35"/>
        <end position="83"/>
    </location>
</feature>
<proteinExistence type="predicted"/>
<accession>A0ABQ9V4F6</accession>
<comment type="caution">
    <text evidence="2">The sequence shown here is derived from an EMBL/GenBank/DDBJ whole genome shotgun (WGS) entry which is preliminary data.</text>
</comment>
<protein>
    <submittedName>
        <fullName evidence="2">Uncharacterized protein</fullName>
    </submittedName>
</protein>
<sequence length="83" mass="8969">MVTASLATLQAREPCLPAELLGFCNLVKRARKGGLPWSLGLEGSQDRTTAQDAASRPHPHRVRETKKAVPVQPSASLSRPRKA</sequence>
<organism evidence="2 3">
    <name type="scientific">Saguinus oedipus</name>
    <name type="common">Cotton-top tamarin</name>
    <name type="synonym">Oedipomidas oedipus</name>
    <dbReference type="NCBI Taxonomy" id="9490"/>
    <lineage>
        <taxon>Eukaryota</taxon>
        <taxon>Metazoa</taxon>
        <taxon>Chordata</taxon>
        <taxon>Craniata</taxon>
        <taxon>Vertebrata</taxon>
        <taxon>Euteleostomi</taxon>
        <taxon>Mammalia</taxon>
        <taxon>Eutheria</taxon>
        <taxon>Euarchontoglires</taxon>
        <taxon>Primates</taxon>
        <taxon>Haplorrhini</taxon>
        <taxon>Platyrrhini</taxon>
        <taxon>Cebidae</taxon>
        <taxon>Callitrichinae</taxon>
        <taxon>Saguinus</taxon>
    </lineage>
</organism>
<name>A0ABQ9V4F6_SAGOE</name>
<evidence type="ECO:0000313" key="2">
    <source>
        <dbReference type="EMBL" id="KAK2103312.1"/>
    </source>
</evidence>
<evidence type="ECO:0000313" key="3">
    <source>
        <dbReference type="Proteomes" id="UP001266305"/>
    </source>
</evidence>
<keyword evidence="3" id="KW-1185">Reference proteome</keyword>
<dbReference type="Proteomes" id="UP001266305">
    <property type="component" value="Unassembled WGS sequence"/>
</dbReference>
<gene>
    <name evidence="2" type="ORF">P7K49_017168</name>
</gene>
<dbReference type="EMBL" id="JASSZA010000008">
    <property type="protein sequence ID" value="KAK2103312.1"/>
    <property type="molecule type" value="Genomic_DNA"/>
</dbReference>